<dbReference type="RefSeq" id="WP_185676215.1">
    <property type="nucleotide sequence ID" value="NZ_JACHVB010000035.1"/>
</dbReference>
<gene>
    <name evidence="10" type="ORF">H5P28_13410</name>
</gene>
<keyword evidence="11" id="KW-1185">Reference proteome</keyword>
<sequence>MTTFPLYLCPLIPLGAALLQVLLQGRGRAQGIVGVVATGLLMICGIALVGYVKANGTVVLDVGGWTAPVGVRLQADMLSALMVAITGVIGFCGALHSLPEAAASEVRRGYHVVYQFLLFGVCGSFLTNDLFNLYVWFEVMLLSSFVLLSMGRKKDQLEGAVKYVVLNIVASMVFLIGAGLVYATLGTLNFSDIAHRVAEGQGGAAGIRLAAVFLLLAFSVKAGLFPLYAWLPSSYHTPNHTVSAVFAGLLTKVGVYALIRTFGAAFAVEDGFVLPVLWVVSLLTMVTGVLGAASQFHIRKILSFHIISQIGYMTFGLALGTAGAIAAAIFYVIHHILVKTNLFFAASAIDRIGGGEDLKKTGGLYSKAPWLAALFLIPALSLGGIPPFSGFWAKLALLREILGVDAWVAATIALVVGIFTLFSMTKIWAEAFWKDRPEDAAPVRRIHAGHVVPMVLLAAGTVVLSVYPTYLFELAQIAAHDLLTPPAR</sequence>
<dbReference type="PANTHER" id="PTHR42703">
    <property type="entry name" value="NADH DEHYDROGENASE"/>
    <property type="match status" value="1"/>
</dbReference>
<keyword evidence="4 7" id="KW-0812">Transmembrane</keyword>
<protein>
    <submittedName>
        <fullName evidence="10">Na+/H+ antiporter subunit D</fullName>
    </submittedName>
</protein>
<feature type="transmembrane region" description="Helical" evidence="8">
    <location>
        <begin position="110"/>
        <end position="127"/>
    </location>
</feature>
<keyword evidence="5 8" id="KW-1133">Transmembrane helix</keyword>
<feature type="transmembrane region" description="Helical" evidence="8">
    <location>
        <begin position="310"/>
        <end position="333"/>
    </location>
</feature>
<organism evidence="10 11">
    <name type="scientific">Ruficoccus amylovorans</name>
    <dbReference type="NCBI Taxonomy" id="1804625"/>
    <lineage>
        <taxon>Bacteria</taxon>
        <taxon>Pseudomonadati</taxon>
        <taxon>Verrucomicrobiota</taxon>
        <taxon>Opitutia</taxon>
        <taxon>Puniceicoccales</taxon>
        <taxon>Cerasicoccaceae</taxon>
        <taxon>Ruficoccus</taxon>
    </lineage>
</organism>
<dbReference type="GO" id="GO:0005886">
    <property type="term" value="C:plasma membrane"/>
    <property type="evidence" value="ECO:0007669"/>
    <property type="project" value="UniProtKB-SubCell"/>
</dbReference>
<dbReference type="AlphaFoldDB" id="A0A842HGF1"/>
<reference evidence="10 11" key="1">
    <citation type="submission" date="2020-07" db="EMBL/GenBank/DDBJ databases">
        <authorList>
            <person name="Feng X."/>
        </authorList>
    </citation>
    <scope>NUCLEOTIDE SEQUENCE [LARGE SCALE GENOMIC DNA]</scope>
    <source>
        <strain evidence="10 11">JCM31066</strain>
    </source>
</reference>
<evidence type="ECO:0000256" key="7">
    <source>
        <dbReference type="RuleBase" id="RU000320"/>
    </source>
</evidence>
<dbReference type="PRINTS" id="PR01437">
    <property type="entry name" value="NUOXDRDTASE4"/>
</dbReference>
<dbReference type="EMBL" id="JACHVB010000035">
    <property type="protein sequence ID" value="MBC2595260.1"/>
    <property type="molecule type" value="Genomic_DNA"/>
</dbReference>
<evidence type="ECO:0000256" key="6">
    <source>
        <dbReference type="ARBA" id="ARBA00023136"/>
    </source>
</evidence>
<dbReference type="InterPro" id="IPR003918">
    <property type="entry name" value="NADH_UbQ_OxRdtase"/>
</dbReference>
<feature type="transmembrane region" description="Helical" evidence="8">
    <location>
        <begin position="6"/>
        <end position="23"/>
    </location>
</feature>
<evidence type="ECO:0000256" key="4">
    <source>
        <dbReference type="ARBA" id="ARBA00022692"/>
    </source>
</evidence>
<feature type="transmembrane region" description="Helical" evidence="8">
    <location>
        <begin position="77"/>
        <end position="98"/>
    </location>
</feature>
<feature type="transmembrane region" description="Helical" evidence="8">
    <location>
        <begin position="163"/>
        <end position="185"/>
    </location>
</feature>
<comment type="subcellular location">
    <subcellularLocation>
        <location evidence="1">Cell membrane</location>
        <topology evidence="1">Multi-pass membrane protein</topology>
    </subcellularLocation>
    <subcellularLocation>
        <location evidence="7">Membrane</location>
        <topology evidence="7">Multi-pass membrane protein</topology>
    </subcellularLocation>
</comment>
<dbReference type="GO" id="GO:0008137">
    <property type="term" value="F:NADH dehydrogenase (ubiquinone) activity"/>
    <property type="evidence" value="ECO:0007669"/>
    <property type="project" value="InterPro"/>
</dbReference>
<feature type="transmembrane region" description="Helical" evidence="8">
    <location>
        <begin position="32"/>
        <end position="52"/>
    </location>
</feature>
<feature type="transmembrane region" description="Helical" evidence="8">
    <location>
        <begin position="370"/>
        <end position="392"/>
    </location>
</feature>
<dbReference type="Proteomes" id="UP000546464">
    <property type="component" value="Unassembled WGS sequence"/>
</dbReference>
<evidence type="ECO:0000313" key="11">
    <source>
        <dbReference type="Proteomes" id="UP000546464"/>
    </source>
</evidence>
<dbReference type="InterPro" id="IPR001750">
    <property type="entry name" value="ND/Mrp_TM"/>
</dbReference>
<keyword evidence="3" id="KW-1003">Cell membrane</keyword>
<comment type="caution">
    <text evidence="10">The sequence shown here is derived from an EMBL/GenBank/DDBJ whole genome shotgun (WGS) entry which is preliminary data.</text>
</comment>
<proteinExistence type="inferred from homology"/>
<name>A0A842HGF1_9BACT</name>
<feature type="transmembrane region" description="Helical" evidence="8">
    <location>
        <begin position="133"/>
        <end position="151"/>
    </location>
</feature>
<evidence type="ECO:0000313" key="10">
    <source>
        <dbReference type="EMBL" id="MBC2595260.1"/>
    </source>
</evidence>
<dbReference type="Pfam" id="PF00361">
    <property type="entry name" value="Proton_antipo_M"/>
    <property type="match status" value="1"/>
</dbReference>
<dbReference type="PANTHER" id="PTHR42703:SF1">
    <property type="entry name" value="NA(+)_H(+) ANTIPORTER SUBUNIT D1"/>
    <property type="match status" value="1"/>
</dbReference>
<dbReference type="InterPro" id="IPR050586">
    <property type="entry name" value="CPA3_Na-H_Antiporter_D"/>
</dbReference>
<feature type="domain" description="NADH:quinone oxidoreductase/Mrp antiporter transmembrane" evidence="9">
    <location>
        <begin position="128"/>
        <end position="419"/>
    </location>
</feature>
<evidence type="ECO:0000256" key="5">
    <source>
        <dbReference type="ARBA" id="ARBA00022989"/>
    </source>
</evidence>
<feature type="transmembrane region" description="Helical" evidence="8">
    <location>
        <begin position="272"/>
        <end position="298"/>
    </location>
</feature>
<evidence type="ECO:0000259" key="9">
    <source>
        <dbReference type="Pfam" id="PF00361"/>
    </source>
</evidence>
<feature type="transmembrane region" description="Helical" evidence="8">
    <location>
        <begin position="404"/>
        <end position="428"/>
    </location>
</feature>
<keyword evidence="6 8" id="KW-0472">Membrane</keyword>
<accession>A0A842HGF1</accession>
<feature type="transmembrane region" description="Helical" evidence="8">
    <location>
        <begin position="448"/>
        <end position="467"/>
    </location>
</feature>
<feature type="transmembrane region" description="Helical" evidence="8">
    <location>
        <begin position="205"/>
        <end position="231"/>
    </location>
</feature>
<comment type="similarity">
    <text evidence="2">Belongs to the CPA3 antiporters (TC 2.A.63) subunit D family.</text>
</comment>
<evidence type="ECO:0000256" key="3">
    <source>
        <dbReference type="ARBA" id="ARBA00022475"/>
    </source>
</evidence>
<evidence type="ECO:0000256" key="2">
    <source>
        <dbReference type="ARBA" id="ARBA00005346"/>
    </source>
</evidence>
<feature type="transmembrane region" description="Helical" evidence="8">
    <location>
        <begin position="243"/>
        <end position="266"/>
    </location>
</feature>
<dbReference type="GO" id="GO:0042773">
    <property type="term" value="P:ATP synthesis coupled electron transport"/>
    <property type="evidence" value="ECO:0007669"/>
    <property type="project" value="InterPro"/>
</dbReference>
<evidence type="ECO:0000256" key="8">
    <source>
        <dbReference type="SAM" id="Phobius"/>
    </source>
</evidence>
<evidence type="ECO:0000256" key="1">
    <source>
        <dbReference type="ARBA" id="ARBA00004651"/>
    </source>
</evidence>